<evidence type="ECO:0000313" key="4">
    <source>
        <dbReference type="EMBL" id="OFJ54897.1"/>
    </source>
</evidence>
<name>A0A1E8Q8N1_9MYCO</name>
<dbReference type="OrthoDB" id="134933at2"/>
<dbReference type="GO" id="GO:0003677">
    <property type="term" value="F:DNA binding"/>
    <property type="evidence" value="ECO:0007669"/>
    <property type="project" value="InterPro"/>
</dbReference>
<proteinExistence type="predicted"/>
<evidence type="ECO:0000256" key="2">
    <source>
        <dbReference type="ARBA" id="ARBA00022840"/>
    </source>
</evidence>
<dbReference type="PRINTS" id="PR00038">
    <property type="entry name" value="HTHLUXR"/>
</dbReference>
<dbReference type="InterPro" id="IPR041664">
    <property type="entry name" value="AAA_16"/>
</dbReference>
<evidence type="ECO:0000313" key="5">
    <source>
        <dbReference type="Proteomes" id="UP000178953"/>
    </source>
</evidence>
<dbReference type="InterPro" id="IPR016032">
    <property type="entry name" value="Sig_transdc_resp-reg_C-effctor"/>
</dbReference>
<organism evidence="4 5">
    <name type="scientific">Mycolicibacterium grossiae</name>
    <dbReference type="NCBI Taxonomy" id="1552759"/>
    <lineage>
        <taxon>Bacteria</taxon>
        <taxon>Bacillati</taxon>
        <taxon>Actinomycetota</taxon>
        <taxon>Actinomycetes</taxon>
        <taxon>Mycobacteriales</taxon>
        <taxon>Mycobacteriaceae</taxon>
        <taxon>Mycolicibacterium</taxon>
    </lineage>
</organism>
<dbReference type="SUPFAM" id="SSF52540">
    <property type="entry name" value="P-loop containing nucleoside triphosphate hydrolases"/>
    <property type="match status" value="1"/>
</dbReference>
<accession>A0A1E8Q8N1</accession>
<evidence type="ECO:0000259" key="3">
    <source>
        <dbReference type="PROSITE" id="PS50043"/>
    </source>
</evidence>
<dbReference type="InterPro" id="IPR000792">
    <property type="entry name" value="Tscrpt_reg_LuxR_C"/>
</dbReference>
<dbReference type="CDD" id="cd06170">
    <property type="entry name" value="LuxR_C_like"/>
    <property type="match status" value="1"/>
</dbReference>
<reference evidence="4 5" key="1">
    <citation type="submission" date="2016-09" db="EMBL/GenBank/DDBJ databases">
        <title>genome sequence of Mycobacterium sp. 739 SCH.</title>
        <authorList>
            <person name="Greninger A.L."/>
            <person name="Qin X."/>
            <person name="Jerome K."/>
            <person name="Vora S."/>
            <person name="Quinn K."/>
        </authorList>
    </citation>
    <scope>NUCLEOTIDE SEQUENCE [LARGE SCALE GENOMIC DNA]</scope>
    <source>
        <strain evidence="4 5">SCH</strain>
    </source>
</reference>
<comment type="caution">
    <text evidence="4">The sequence shown here is derived from an EMBL/GenBank/DDBJ whole genome shotgun (WGS) entry which is preliminary data.</text>
</comment>
<sequence>MHAAAPNPNGGRNTRLHGRESEIATLSALLDAARERAGVLVVRGEAGVGKTALLDAVAAQASGFRVLRITGVESDMELAFAGLHQLCVPLLGYLDELPPPQRAALDVAFGRGAGAAPDRFMVGLAALSLLAAAAQTQPLLCVVDDAQWLDQVSMQTLGFVSRRLLAEPILLVFGVRDRPDVLGDLPQLEVRGLSDAAARELLDAVMTAGIDERVRDRIVSEARGLPLALLDVPRSASAIELAGGFWISGKRSSVAAIEEEFVRRIHTLPADTQRLLLVAAAEPVGDVALFVRVLQRLDIPLDALGAAEADDVVDIGAHVRFRHPLMRSAAYRAADLLDRRTVHRALADALDIESDADRRAWHAAHAASGPDEVVAADLAASAERSLSRGGIAAAAAYLERATTLTADPVVRGVRAIAAAEAKHEAGQPQSARTLLEVADLAPLPPRQRAEVTRIRAQMEFARSRAGLSGATTGAAARQLLSAAEGLAGLDEDVARDLHLEALAAAMYAGRLGEPTVLGDAARAGKRAMERGPAARRSTDLLLDGLSRRVLDGPGAGTHLLRAGLDAWSDAADAPEESERRWPLAIALECAAHETWDDAVLQRIAANTVRRARTGGALAVLPSALVHRAGLHVYAGELDVAETLIDEANAITASMGSGPATYHSLTLAAWRGDAAVALPMFASSAADATARGEGRLLALSKYTSTVLFNGLGRYDEALAAARECCAYEDLGFHAWCLTELIEAAVHVGDIDAAADVVPLLEARAGVSHTDWGRGTVAAARAMVADGDAAEKDFQHAIDHLQRADVAPPTARVQLCYGEWLRRTGRRSDARRQLRAAHDAFTAMGAHAFAERARRELMAAGEKVRKQPVSSGDALTAQESQIAHLAAQGHTNQEIAAQLFLSAHTVEWHLRKVFVKLGVTSRRQLRTIRVT</sequence>
<dbReference type="GO" id="GO:0005524">
    <property type="term" value="F:ATP binding"/>
    <property type="evidence" value="ECO:0007669"/>
    <property type="project" value="UniProtKB-KW"/>
</dbReference>
<protein>
    <submittedName>
        <fullName evidence="4">LuxR family transcriptional regulator</fullName>
    </submittedName>
</protein>
<dbReference type="PANTHER" id="PTHR16305">
    <property type="entry name" value="TESTICULAR SOLUBLE ADENYLYL CYCLASE"/>
    <property type="match status" value="1"/>
</dbReference>
<dbReference type="GO" id="GO:0006355">
    <property type="term" value="P:regulation of DNA-templated transcription"/>
    <property type="evidence" value="ECO:0007669"/>
    <property type="project" value="InterPro"/>
</dbReference>
<dbReference type="InterPro" id="IPR027417">
    <property type="entry name" value="P-loop_NTPase"/>
</dbReference>
<dbReference type="Proteomes" id="UP000178953">
    <property type="component" value="Unassembled WGS sequence"/>
</dbReference>
<keyword evidence="1" id="KW-0547">Nucleotide-binding</keyword>
<dbReference type="Pfam" id="PF13191">
    <property type="entry name" value="AAA_16"/>
    <property type="match status" value="1"/>
</dbReference>
<dbReference type="Gene3D" id="3.40.50.300">
    <property type="entry name" value="P-loop containing nucleotide triphosphate hydrolases"/>
    <property type="match status" value="1"/>
</dbReference>
<dbReference type="GO" id="GO:0004016">
    <property type="term" value="F:adenylate cyclase activity"/>
    <property type="evidence" value="ECO:0007669"/>
    <property type="project" value="TreeGrafter"/>
</dbReference>
<evidence type="ECO:0000256" key="1">
    <source>
        <dbReference type="ARBA" id="ARBA00022741"/>
    </source>
</evidence>
<dbReference type="SMART" id="SM00421">
    <property type="entry name" value="HTH_LUXR"/>
    <property type="match status" value="1"/>
</dbReference>
<keyword evidence="5" id="KW-1185">Reference proteome</keyword>
<dbReference type="RefSeq" id="WP_070351979.1">
    <property type="nucleotide sequence ID" value="NZ_CP043474.1"/>
</dbReference>
<keyword evidence="2" id="KW-0067">ATP-binding</keyword>
<dbReference type="PROSITE" id="PS50043">
    <property type="entry name" value="HTH_LUXR_2"/>
    <property type="match status" value="1"/>
</dbReference>
<dbReference type="EMBL" id="MCHX01000008">
    <property type="protein sequence ID" value="OFJ54897.1"/>
    <property type="molecule type" value="Genomic_DNA"/>
</dbReference>
<dbReference type="SUPFAM" id="SSF46894">
    <property type="entry name" value="C-terminal effector domain of the bipartite response regulators"/>
    <property type="match status" value="1"/>
</dbReference>
<gene>
    <name evidence="4" type="ORF">BEL07_04885</name>
</gene>
<dbReference type="AlphaFoldDB" id="A0A1E8Q8N1"/>
<feature type="domain" description="HTH luxR-type" evidence="3">
    <location>
        <begin position="866"/>
        <end position="929"/>
    </location>
</feature>
<dbReference type="InterPro" id="IPR036388">
    <property type="entry name" value="WH-like_DNA-bd_sf"/>
</dbReference>
<dbReference type="GO" id="GO:0005737">
    <property type="term" value="C:cytoplasm"/>
    <property type="evidence" value="ECO:0007669"/>
    <property type="project" value="TreeGrafter"/>
</dbReference>
<dbReference type="PANTHER" id="PTHR16305:SF35">
    <property type="entry name" value="TRANSCRIPTIONAL ACTIVATOR DOMAIN"/>
    <property type="match status" value="1"/>
</dbReference>
<dbReference type="Pfam" id="PF00196">
    <property type="entry name" value="GerE"/>
    <property type="match status" value="1"/>
</dbReference>
<dbReference type="Gene3D" id="1.10.10.10">
    <property type="entry name" value="Winged helix-like DNA-binding domain superfamily/Winged helix DNA-binding domain"/>
    <property type="match status" value="1"/>
</dbReference>